<dbReference type="Pfam" id="PF04246">
    <property type="entry name" value="RseC_MucC"/>
    <property type="match status" value="1"/>
</dbReference>
<dbReference type="RefSeq" id="WP_126797781.1">
    <property type="nucleotide sequence ID" value="NZ_PIPO01000001.1"/>
</dbReference>
<dbReference type="EMBL" id="PIPO01000001">
    <property type="protein sequence ID" value="RUO34734.1"/>
    <property type="molecule type" value="Genomic_DNA"/>
</dbReference>
<feature type="transmembrane region" description="Helical" evidence="1">
    <location>
        <begin position="79"/>
        <end position="100"/>
    </location>
</feature>
<name>A0A432WLU5_9GAMM</name>
<reference evidence="2 3" key="1">
    <citation type="journal article" date="2011" name="Front. Microbiol.">
        <title>Genomic signatures of strain selection and enhancement in Bacillus atrophaeus var. globigii, a historical biowarfare simulant.</title>
        <authorList>
            <person name="Gibbons H.S."/>
            <person name="Broomall S.M."/>
            <person name="McNew L.A."/>
            <person name="Daligault H."/>
            <person name="Chapman C."/>
            <person name="Bruce D."/>
            <person name="Karavis M."/>
            <person name="Krepps M."/>
            <person name="McGregor P.A."/>
            <person name="Hong C."/>
            <person name="Park K.H."/>
            <person name="Akmal A."/>
            <person name="Feldman A."/>
            <person name="Lin J.S."/>
            <person name="Chang W.E."/>
            <person name="Higgs B.W."/>
            <person name="Demirev P."/>
            <person name="Lindquist J."/>
            <person name="Liem A."/>
            <person name="Fochler E."/>
            <person name="Read T.D."/>
            <person name="Tapia R."/>
            <person name="Johnson S."/>
            <person name="Bishop-Lilly K.A."/>
            <person name="Detter C."/>
            <person name="Han C."/>
            <person name="Sozhamannan S."/>
            <person name="Rosenzweig C.N."/>
            <person name="Skowronski E.W."/>
        </authorList>
    </citation>
    <scope>NUCLEOTIDE SEQUENCE [LARGE SCALE GENOMIC DNA]</scope>
    <source>
        <strain evidence="2 3">Y4G10-17</strain>
    </source>
</reference>
<proteinExistence type="predicted"/>
<organism evidence="2 3">
    <name type="scientific">Aliidiomarina soli</name>
    <dbReference type="NCBI Taxonomy" id="1928574"/>
    <lineage>
        <taxon>Bacteria</taxon>
        <taxon>Pseudomonadati</taxon>
        <taxon>Pseudomonadota</taxon>
        <taxon>Gammaproteobacteria</taxon>
        <taxon>Alteromonadales</taxon>
        <taxon>Idiomarinaceae</taxon>
        <taxon>Aliidiomarina</taxon>
    </lineage>
</organism>
<evidence type="ECO:0000313" key="2">
    <source>
        <dbReference type="EMBL" id="RUO34734.1"/>
    </source>
</evidence>
<dbReference type="PANTHER" id="PTHR35867:SF1">
    <property type="entry name" value="PROTEIN RSEC"/>
    <property type="match status" value="1"/>
</dbReference>
<sequence length="146" mass="15837">MIREIGTVTAVNGRSVDIHTQLKSGCSGCSKQNTCGAGLLSKALPGRRGHFSVMTDEPLSPGQDVELQLPEEALTRFSLAVYMLPLLALFAGAVLGQWWFADHEGGSIGLGFAAFAFSFYLLRRYLRHKDVKVQALLQVRGLSTTP</sequence>
<keyword evidence="1" id="KW-1133">Transmembrane helix</keyword>
<evidence type="ECO:0000313" key="3">
    <source>
        <dbReference type="Proteomes" id="UP000287823"/>
    </source>
</evidence>
<dbReference type="PIRSF" id="PIRSF004923">
    <property type="entry name" value="RseC"/>
    <property type="match status" value="1"/>
</dbReference>
<comment type="caution">
    <text evidence="2">The sequence shown here is derived from an EMBL/GenBank/DDBJ whole genome shotgun (WGS) entry which is preliminary data.</text>
</comment>
<keyword evidence="1" id="KW-0812">Transmembrane</keyword>
<evidence type="ECO:0000256" key="1">
    <source>
        <dbReference type="SAM" id="Phobius"/>
    </source>
</evidence>
<feature type="transmembrane region" description="Helical" evidence="1">
    <location>
        <begin position="106"/>
        <end position="122"/>
    </location>
</feature>
<keyword evidence="1" id="KW-0472">Membrane</keyword>
<accession>A0A432WLU5</accession>
<dbReference type="PANTHER" id="PTHR35867">
    <property type="entry name" value="PROTEIN RSEC"/>
    <property type="match status" value="1"/>
</dbReference>
<gene>
    <name evidence="2" type="ORF">CWE14_01675</name>
</gene>
<protein>
    <submittedName>
        <fullName evidence="2">Fis family transcriptional regulator</fullName>
    </submittedName>
</protein>
<dbReference type="Proteomes" id="UP000287823">
    <property type="component" value="Unassembled WGS sequence"/>
</dbReference>
<dbReference type="AlphaFoldDB" id="A0A432WLU5"/>
<dbReference type="InterPro" id="IPR007359">
    <property type="entry name" value="SigmaE_reg_RseC_MucC"/>
</dbReference>
<keyword evidence="3" id="KW-1185">Reference proteome</keyword>
<dbReference type="InterPro" id="IPR026268">
    <property type="entry name" value="RseC"/>
</dbReference>